<organism evidence="1 2">
    <name type="scientific">Kordiimonas lacus</name>
    <dbReference type="NCBI Taxonomy" id="637679"/>
    <lineage>
        <taxon>Bacteria</taxon>
        <taxon>Pseudomonadati</taxon>
        <taxon>Pseudomonadota</taxon>
        <taxon>Alphaproteobacteria</taxon>
        <taxon>Kordiimonadales</taxon>
        <taxon>Kordiimonadaceae</taxon>
        <taxon>Kordiimonas</taxon>
    </lineage>
</organism>
<dbReference type="AlphaFoldDB" id="A0A1G6YAX7"/>
<dbReference type="Proteomes" id="UP000183685">
    <property type="component" value="Unassembled WGS sequence"/>
</dbReference>
<evidence type="ECO:0000313" key="2">
    <source>
        <dbReference type="Proteomes" id="UP000183685"/>
    </source>
</evidence>
<dbReference type="SUPFAM" id="SSF53850">
    <property type="entry name" value="Periplasmic binding protein-like II"/>
    <property type="match status" value="1"/>
</dbReference>
<dbReference type="EMBL" id="FNAK01000003">
    <property type="protein sequence ID" value="SDD87411.1"/>
    <property type="molecule type" value="Genomic_DNA"/>
</dbReference>
<proteinExistence type="predicted"/>
<reference evidence="1 2" key="1">
    <citation type="submission" date="2016-10" db="EMBL/GenBank/DDBJ databases">
        <authorList>
            <person name="de Groot N.N."/>
        </authorList>
    </citation>
    <scope>NUCLEOTIDE SEQUENCE [LARGE SCALE GENOMIC DNA]</scope>
    <source>
        <strain evidence="1 2">CGMCC 1.9109</strain>
    </source>
</reference>
<accession>A0A1G6YAX7</accession>
<dbReference type="STRING" id="637679.GCA_001550055_01229"/>
<gene>
    <name evidence="1" type="ORF">SAMN04488071_1549</name>
</gene>
<protein>
    <submittedName>
        <fullName evidence="1">Extracellular solute-binding protein, family 3</fullName>
    </submittedName>
</protein>
<dbReference type="Gene3D" id="3.40.190.10">
    <property type="entry name" value="Periplasmic binding protein-like II"/>
    <property type="match status" value="2"/>
</dbReference>
<name>A0A1G6YAX7_9PROT</name>
<keyword evidence="2" id="KW-1185">Reference proteome</keyword>
<sequence>MSGADDDPPQTTYVIGVENIMHLPYYGICDTEYCGFGRDLLDAFAAAQGVEVLYRPLPIPRLHRALASGLIDAKFPANPDWAQSTKGNSPVLYSDPVVLFTDGFLTLPEHKGAPEKVGTMRGFTIDMSVLGNTSVKLFEANAEADLFNLLVRGRVDTIYTNINVMRAYLRREGIPVETVIFRRDLPFQNSQYFLSTTTKPLMIDAFNRWLEDAFDEIQALKKKHHISEMEVISSTPLR</sequence>
<evidence type="ECO:0000313" key="1">
    <source>
        <dbReference type="EMBL" id="SDD87411.1"/>
    </source>
</evidence>